<gene>
    <name evidence="4" type="ORF">IX83_00045</name>
</gene>
<evidence type="ECO:0000256" key="2">
    <source>
        <dbReference type="ARBA" id="ARBA00023315"/>
    </source>
</evidence>
<keyword evidence="1" id="KW-0808">Transferase</keyword>
<organism evidence="4 5">
    <name type="scientific">Basilea psittacipulmonis DSM 24701</name>
    <dbReference type="NCBI Taxonomy" id="1072685"/>
    <lineage>
        <taxon>Bacteria</taxon>
        <taxon>Pseudomonadati</taxon>
        <taxon>Pseudomonadota</taxon>
        <taxon>Betaproteobacteria</taxon>
        <taxon>Burkholderiales</taxon>
        <taxon>Alcaligenaceae</taxon>
        <taxon>Basilea</taxon>
    </lineage>
</organism>
<dbReference type="RefSeq" id="WP_038497703.1">
    <property type="nucleotide sequence ID" value="NZ_CP009238.1"/>
</dbReference>
<proteinExistence type="predicted"/>
<keyword evidence="2" id="KW-0012">Acyltransferase</keyword>
<dbReference type="InterPro" id="IPR000182">
    <property type="entry name" value="GNAT_dom"/>
</dbReference>
<name>A0A077DB83_9BURK</name>
<evidence type="ECO:0000256" key="1">
    <source>
        <dbReference type="ARBA" id="ARBA00022679"/>
    </source>
</evidence>
<dbReference type="Pfam" id="PF00583">
    <property type="entry name" value="Acetyltransf_1"/>
    <property type="match status" value="1"/>
</dbReference>
<dbReference type="Proteomes" id="UP000028945">
    <property type="component" value="Chromosome"/>
</dbReference>
<dbReference type="Gene3D" id="3.40.630.30">
    <property type="match status" value="1"/>
</dbReference>
<sequence>MTIEYTLATTDDLPRVLEIYNQTIACRYITSDLAPVSMADRQEWFDSHLNDDKHPIWVVKTDEKVVGWCSFSVFYGRVAYAQTVEVSIYLDSQYQQKGLGSQVIEFLKSQMSTRGIKTLLAFIFKGNQPSINCFLKNGFEIWGDLPNIADMQTHHESLCILGYHAKS</sequence>
<dbReference type="AlphaFoldDB" id="A0A077DB83"/>
<accession>A0A077DB83</accession>
<keyword evidence="5" id="KW-1185">Reference proteome</keyword>
<dbReference type="PANTHER" id="PTHR43072:SF23">
    <property type="entry name" value="UPF0039 PROTEIN C11D3.02C"/>
    <property type="match status" value="1"/>
</dbReference>
<dbReference type="PANTHER" id="PTHR43072">
    <property type="entry name" value="N-ACETYLTRANSFERASE"/>
    <property type="match status" value="1"/>
</dbReference>
<dbReference type="PROSITE" id="PS51186">
    <property type="entry name" value="GNAT"/>
    <property type="match status" value="1"/>
</dbReference>
<dbReference type="GO" id="GO:0016747">
    <property type="term" value="F:acyltransferase activity, transferring groups other than amino-acyl groups"/>
    <property type="evidence" value="ECO:0007669"/>
    <property type="project" value="InterPro"/>
</dbReference>
<dbReference type="eggNOG" id="COG1247">
    <property type="taxonomic scope" value="Bacteria"/>
</dbReference>
<dbReference type="STRING" id="1072685.IX83_00045"/>
<evidence type="ECO:0000259" key="3">
    <source>
        <dbReference type="PROSITE" id="PS51186"/>
    </source>
</evidence>
<dbReference type="HOGENOM" id="CLU_013985_4_3_4"/>
<reference evidence="4 5" key="1">
    <citation type="journal article" date="2014" name="BMC Genomics">
        <title>A genomic perspective on a new bacterial genus and species from the Alcaligenaceae family, Basilea psittacipulmonis.</title>
        <authorList>
            <person name="Whiteson K.L."/>
            <person name="Hernandez D."/>
            <person name="Lazarevic V."/>
            <person name="Gaia N."/>
            <person name="Farinelli L."/>
            <person name="Francois P."/>
            <person name="Pilo P."/>
            <person name="Frey J."/>
            <person name="Schrenzel J."/>
        </authorList>
    </citation>
    <scope>NUCLEOTIDE SEQUENCE [LARGE SCALE GENOMIC DNA]</scope>
    <source>
        <strain evidence="4 5">DSM 24701</strain>
    </source>
</reference>
<evidence type="ECO:0000313" key="5">
    <source>
        <dbReference type="Proteomes" id="UP000028945"/>
    </source>
</evidence>
<dbReference type="CDD" id="cd04301">
    <property type="entry name" value="NAT_SF"/>
    <property type="match status" value="1"/>
</dbReference>
<dbReference type="InterPro" id="IPR016181">
    <property type="entry name" value="Acyl_CoA_acyltransferase"/>
</dbReference>
<evidence type="ECO:0000313" key="4">
    <source>
        <dbReference type="EMBL" id="AIL31929.1"/>
    </source>
</evidence>
<feature type="domain" description="N-acetyltransferase" evidence="3">
    <location>
        <begin position="3"/>
        <end position="156"/>
    </location>
</feature>
<dbReference type="EMBL" id="CP009238">
    <property type="protein sequence ID" value="AIL31929.1"/>
    <property type="molecule type" value="Genomic_DNA"/>
</dbReference>
<dbReference type="OrthoDB" id="5459937at2"/>
<protein>
    <recommendedName>
        <fullName evidence="3">N-acetyltransferase domain-containing protein</fullName>
    </recommendedName>
</protein>
<dbReference type="SUPFAM" id="SSF55729">
    <property type="entry name" value="Acyl-CoA N-acyltransferases (Nat)"/>
    <property type="match status" value="1"/>
</dbReference>
<dbReference type="KEGG" id="bpsi:IX83_00045"/>